<protein>
    <submittedName>
        <fullName evidence="1">Uncharacterized protein</fullName>
    </submittedName>
</protein>
<proteinExistence type="predicted"/>
<dbReference type="Proteomes" id="UP000325434">
    <property type="component" value="Unassembled WGS sequence"/>
</dbReference>
<name>A0A5N6GN10_ASPFL</name>
<dbReference type="AlphaFoldDB" id="A0A5N6GN10"/>
<reference evidence="1" key="1">
    <citation type="submission" date="2019-04" db="EMBL/GenBank/DDBJ databases">
        <title>Friends and foes A comparative genomics study of 23 Aspergillus species from section Flavi.</title>
        <authorList>
            <consortium name="DOE Joint Genome Institute"/>
            <person name="Kjaerbolling I."/>
            <person name="Vesth T."/>
            <person name="Frisvad J.C."/>
            <person name="Nybo J.L."/>
            <person name="Theobald S."/>
            <person name="Kildgaard S."/>
            <person name="Isbrandt T."/>
            <person name="Kuo A."/>
            <person name="Sato A."/>
            <person name="Lyhne E.K."/>
            <person name="Kogle M.E."/>
            <person name="Wiebenga A."/>
            <person name="Kun R.S."/>
            <person name="Lubbers R.J."/>
            <person name="Makela M.R."/>
            <person name="Barry K."/>
            <person name="Chovatia M."/>
            <person name="Clum A."/>
            <person name="Daum C."/>
            <person name="Haridas S."/>
            <person name="He G."/>
            <person name="LaButti K."/>
            <person name="Lipzen A."/>
            <person name="Mondo S."/>
            <person name="Riley R."/>
            <person name="Salamov A."/>
            <person name="Simmons B.A."/>
            <person name="Magnuson J.K."/>
            <person name="Henrissat B."/>
            <person name="Mortensen U.H."/>
            <person name="Larsen T.O."/>
            <person name="Devries R.P."/>
            <person name="Grigoriev I.V."/>
            <person name="Machida M."/>
            <person name="Baker S.E."/>
            <person name="Andersen M.R."/>
        </authorList>
    </citation>
    <scope>NUCLEOTIDE SEQUENCE [LARGE SCALE GENOMIC DNA]</scope>
    <source>
        <strain evidence="1">CBS 121.62</strain>
    </source>
</reference>
<accession>A0A5N6GN10</accession>
<evidence type="ECO:0000313" key="1">
    <source>
        <dbReference type="EMBL" id="KAB8243328.1"/>
    </source>
</evidence>
<organism evidence="1">
    <name type="scientific">Aspergillus flavus</name>
    <dbReference type="NCBI Taxonomy" id="5059"/>
    <lineage>
        <taxon>Eukaryota</taxon>
        <taxon>Fungi</taxon>
        <taxon>Dikarya</taxon>
        <taxon>Ascomycota</taxon>
        <taxon>Pezizomycotina</taxon>
        <taxon>Eurotiomycetes</taxon>
        <taxon>Eurotiomycetidae</taxon>
        <taxon>Eurotiales</taxon>
        <taxon>Aspergillaceae</taxon>
        <taxon>Aspergillus</taxon>
        <taxon>Aspergillus subgen. Circumdati</taxon>
    </lineage>
</organism>
<gene>
    <name evidence="1" type="ORF">BDV35DRAFT_363512</name>
</gene>
<dbReference type="EMBL" id="ML734645">
    <property type="protein sequence ID" value="KAB8243328.1"/>
    <property type="molecule type" value="Genomic_DNA"/>
</dbReference>
<sequence>MVPVRLRAVLLLVPTPHDCMSPSLGAYPTETRLVLEILSKCPGVSIKGNPWMIIESMPDYCMQLGLIINIHTHLQSYILKIPPGEMSIP</sequence>